<comment type="caution">
    <text evidence="1">The sequence shown here is derived from an EMBL/GenBank/DDBJ whole genome shotgun (WGS) entry which is preliminary data.</text>
</comment>
<evidence type="ECO:0000313" key="1">
    <source>
        <dbReference type="EMBL" id="KAI5660229.1"/>
    </source>
</evidence>
<organism evidence="1 2">
    <name type="scientific">Catharanthus roseus</name>
    <name type="common">Madagascar periwinkle</name>
    <name type="synonym">Vinca rosea</name>
    <dbReference type="NCBI Taxonomy" id="4058"/>
    <lineage>
        <taxon>Eukaryota</taxon>
        <taxon>Viridiplantae</taxon>
        <taxon>Streptophyta</taxon>
        <taxon>Embryophyta</taxon>
        <taxon>Tracheophyta</taxon>
        <taxon>Spermatophyta</taxon>
        <taxon>Magnoliopsida</taxon>
        <taxon>eudicotyledons</taxon>
        <taxon>Gunneridae</taxon>
        <taxon>Pentapetalae</taxon>
        <taxon>asterids</taxon>
        <taxon>lamiids</taxon>
        <taxon>Gentianales</taxon>
        <taxon>Apocynaceae</taxon>
        <taxon>Rauvolfioideae</taxon>
        <taxon>Vinceae</taxon>
        <taxon>Catharanthinae</taxon>
        <taxon>Catharanthus</taxon>
    </lineage>
</organism>
<reference evidence="2" key="1">
    <citation type="journal article" date="2023" name="Nat. Plants">
        <title>Single-cell RNA sequencing provides a high-resolution roadmap for understanding the multicellular compartmentation of specialized metabolism.</title>
        <authorList>
            <person name="Sun S."/>
            <person name="Shen X."/>
            <person name="Li Y."/>
            <person name="Li Y."/>
            <person name="Wang S."/>
            <person name="Li R."/>
            <person name="Zhang H."/>
            <person name="Shen G."/>
            <person name="Guo B."/>
            <person name="Wei J."/>
            <person name="Xu J."/>
            <person name="St-Pierre B."/>
            <person name="Chen S."/>
            <person name="Sun C."/>
        </authorList>
    </citation>
    <scope>NUCLEOTIDE SEQUENCE [LARGE SCALE GENOMIC DNA]</scope>
</reference>
<dbReference type="EMBL" id="CM044706">
    <property type="protein sequence ID" value="KAI5660229.1"/>
    <property type="molecule type" value="Genomic_DNA"/>
</dbReference>
<sequence>MWELNSFQVPNNSLASNVTNFTEEVHVLLVDHDRDSLLCIANMLQLCSYKVTMVEFASTALKMLGNGQKFDIVIANIHSPDYQGFKLLEKAVHMNIMTIYLHEKFMAAVAQLGEGRCYPKDILEIMNVPGLTRMQVASHLQKCRNDNWRVPERKNKGNGGEGSSSTKKDHVRRFGTMPKSFMNYQQEKNQEKSSEKNPIPAAETANGRRSGDQGSSSSSSKNQQISIGPNQELVILSGIPNIGNRIPSDDDHAQLLSQGGQNLSVIGFQHQGPPVGIDNSGPNPNPNPNPPRRQISDDFFEFPDMDYISENISALQQEESASATATATANNNAAQTRHAYGGFNQANYNDQEVPMIMEGGGGGGGLEYGSGGEANGGN</sequence>
<gene>
    <name evidence="1" type="ORF">M9H77_29022</name>
</gene>
<dbReference type="Proteomes" id="UP001060085">
    <property type="component" value="Linkage Group LG06"/>
</dbReference>
<name>A0ACC0AHY7_CATRO</name>
<proteinExistence type="predicted"/>
<evidence type="ECO:0000313" key="2">
    <source>
        <dbReference type="Proteomes" id="UP001060085"/>
    </source>
</evidence>
<protein>
    <submittedName>
        <fullName evidence="1">Uncharacterized protein</fullName>
    </submittedName>
</protein>
<keyword evidence="2" id="KW-1185">Reference proteome</keyword>
<accession>A0ACC0AHY7</accession>